<proteinExistence type="predicted"/>
<dbReference type="GeneID" id="64690883"/>
<keyword evidence="1" id="KW-0472">Membrane</keyword>
<evidence type="ECO:0000256" key="1">
    <source>
        <dbReference type="SAM" id="Phobius"/>
    </source>
</evidence>
<evidence type="ECO:0000313" key="3">
    <source>
        <dbReference type="Proteomes" id="UP000823399"/>
    </source>
</evidence>
<dbReference type="OrthoDB" id="2659522at2759"/>
<dbReference type="AlphaFoldDB" id="A0A9P7F627"/>
<organism evidence="2 3">
    <name type="scientific">Suillus discolor</name>
    <dbReference type="NCBI Taxonomy" id="1912936"/>
    <lineage>
        <taxon>Eukaryota</taxon>
        <taxon>Fungi</taxon>
        <taxon>Dikarya</taxon>
        <taxon>Basidiomycota</taxon>
        <taxon>Agaricomycotina</taxon>
        <taxon>Agaricomycetes</taxon>
        <taxon>Agaricomycetidae</taxon>
        <taxon>Boletales</taxon>
        <taxon>Suillineae</taxon>
        <taxon>Suillaceae</taxon>
        <taxon>Suillus</taxon>
    </lineage>
</organism>
<dbReference type="EMBL" id="JABBWM010000032">
    <property type="protein sequence ID" value="KAG2107248.1"/>
    <property type="molecule type" value="Genomic_DNA"/>
</dbReference>
<dbReference type="Proteomes" id="UP000823399">
    <property type="component" value="Unassembled WGS sequence"/>
</dbReference>
<evidence type="ECO:0000313" key="2">
    <source>
        <dbReference type="EMBL" id="KAG2107248.1"/>
    </source>
</evidence>
<dbReference type="RefSeq" id="XP_041292126.1">
    <property type="nucleotide sequence ID" value="XM_041428624.1"/>
</dbReference>
<comment type="caution">
    <text evidence="2">The sequence shown here is derived from an EMBL/GenBank/DDBJ whole genome shotgun (WGS) entry which is preliminary data.</text>
</comment>
<accession>A0A9P7F627</accession>
<reference evidence="2" key="1">
    <citation type="journal article" date="2020" name="New Phytol.">
        <title>Comparative genomics reveals dynamic genome evolution in host specialist ectomycorrhizal fungi.</title>
        <authorList>
            <person name="Lofgren L.A."/>
            <person name="Nguyen N.H."/>
            <person name="Vilgalys R."/>
            <person name="Ruytinx J."/>
            <person name="Liao H.L."/>
            <person name="Branco S."/>
            <person name="Kuo A."/>
            <person name="LaButti K."/>
            <person name="Lipzen A."/>
            <person name="Andreopoulos W."/>
            <person name="Pangilinan J."/>
            <person name="Riley R."/>
            <person name="Hundley H."/>
            <person name="Na H."/>
            <person name="Barry K."/>
            <person name="Grigoriev I.V."/>
            <person name="Stajich J.E."/>
            <person name="Kennedy P.G."/>
        </authorList>
    </citation>
    <scope>NUCLEOTIDE SEQUENCE</scope>
    <source>
        <strain evidence="2">FC423</strain>
    </source>
</reference>
<gene>
    <name evidence="2" type="ORF">F5147DRAFT_211834</name>
</gene>
<feature type="transmembrane region" description="Helical" evidence="1">
    <location>
        <begin position="20"/>
        <end position="41"/>
    </location>
</feature>
<sequence length="239" mass="26588">MFDHMRGLVMSVLGNIMLSARSWITVIVAVMLDAIMIARLYAMYHGSRKMLTFLVVIFLAVNISCGVIAAMILKHVVGEEAILSGTYTCSYNFEGNYKLLSVITWIITAAWEVLALCLALWITAKQLRDLRRLGTSIGSTIGDCLIKSHLIYFAGFLAVACLELGRNSSQISASTTIETQIYEGILQFFLNVQMFVMGPRLILSVREYSVKLVNESDTSMYMTSPAFQERTYVSTSSTV</sequence>
<protein>
    <submittedName>
        <fullName evidence="2">Uncharacterized protein</fullName>
    </submittedName>
</protein>
<feature type="transmembrane region" description="Helical" evidence="1">
    <location>
        <begin position="53"/>
        <end position="73"/>
    </location>
</feature>
<keyword evidence="1" id="KW-0812">Transmembrane</keyword>
<keyword evidence="3" id="KW-1185">Reference proteome</keyword>
<feature type="transmembrane region" description="Helical" evidence="1">
    <location>
        <begin position="102"/>
        <end position="123"/>
    </location>
</feature>
<name>A0A9P7F627_9AGAM</name>
<keyword evidence="1" id="KW-1133">Transmembrane helix</keyword>